<dbReference type="Proteomes" id="UP000184357">
    <property type="component" value="Unassembled WGS sequence"/>
</dbReference>
<evidence type="ECO:0000256" key="1">
    <source>
        <dbReference type="SAM" id="Coils"/>
    </source>
</evidence>
<feature type="region of interest" description="Disordered" evidence="2">
    <location>
        <begin position="1"/>
        <end position="26"/>
    </location>
</feature>
<feature type="coiled-coil region" evidence="1">
    <location>
        <begin position="28"/>
        <end position="55"/>
    </location>
</feature>
<keyword evidence="1" id="KW-0175">Coiled coil</keyword>
<sequence>MGDERAARGSDSASGHDRDDERARPLVVTRLRRENERLRERLAERRRERERIVERYETLLDAARGDGDVRRSMVARLIDKLRRT</sequence>
<keyword evidence="4" id="KW-1185">Reference proteome</keyword>
<name>A0A1M5QCP4_9EURY</name>
<evidence type="ECO:0000313" key="4">
    <source>
        <dbReference type="Proteomes" id="UP000184357"/>
    </source>
</evidence>
<dbReference type="RefSeq" id="WP_073308773.1">
    <property type="nucleotide sequence ID" value="NZ_FQWV01000004.1"/>
</dbReference>
<dbReference type="EMBL" id="FQWV01000004">
    <property type="protein sequence ID" value="SHH11974.1"/>
    <property type="molecule type" value="Genomic_DNA"/>
</dbReference>
<proteinExistence type="predicted"/>
<organism evidence="3 4">
    <name type="scientific">Halobaculum gomorrense</name>
    <dbReference type="NCBI Taxonomy" id="43928"/>
    <lineage>
        <taxon>Archaea</taxon>
        <taxon>Methanobacteriati</taxon>
        <taxon>Methanobacteriota</taxon>
        <taxon>Stenosarchaea group</taxon>
        <taxon>Halobacteria</taxon>
        <taxon>Halobacteriales</taxon>
        <taxon>Haloferacaceae</taxon>
        <taxon>Halobaculum</taxon>
    </lineage>
</organism>
<gene>
    <name evidence="3" type="ORF">SAMN05443636_1850</name>
</gene>
<accession>A0A1M5QCP4</accession>
<protein>
    <submittedName>
        <fullName evidence="3">Uncharacterized protein</fullName>
    </submittedName>
</protein>
<evidence type="ECO:0000256" key="2">
    <source>
        <dbReference type="SAM" id="MobiDB-lite"/>
    </source>
</evidence>
<feature type="compositionally biased region" description="Basic and acidic residues" evidence="2">
    <location>
        <begin position="1"/>
        <end position="24"/>
    </location>
</feature>
<dbReference type="AlphaFoldDB" id="A0A1M5QCP4"/>
<reference evidence="3 4" key="1">
    <citation type="submission" date="2016-11" db="EMBL/GenBank/DDBJ databases">
        <authorList>
            <person name="Jaros S."/>
            <person name="Januszkiewicz K."/>
            <person name="Wedrychowicz H."/>
        </authorList>
    </citation>
    <scope>NUCLEOTIDE SEQUENCE [LARGE SCALE GENOMIC DNA]</scope>
    <source>
        <strain evidence="3 4">DSM 9297</strain>
    </source>
</reference>
<evidence type="ECO:0000313" key="3">
    <source>
        <dbReference type="EMBL" id="SHH11974.1"/>
    </source>
</evidence>